<protein>
    <submittedName>
        <fullName evidence="1">Uncharacterized protein</fullName>
    </submittedName>
</protein>
<dbReference type="AlphaFoldDB" id="A0A9W7U0S1"/>
<sequence>MIDRIADVVVAWVARNRAPLSVEEADDLRQTIDREFNRVHADRRREIAAFNLLLVASVEKERRRRE</sequence>
<proteinExistence type="predicted"/>
<comment type="caution">
    <text evidence="1">The sequence shown here is derived from an EMBL/GenBank/DDBJ whole genome shotgun (WGS) entry which is preliminary data.</text>
</comment>
<organism evidence="1 2">
    <name type="scientific">Roseomonas genomospecies 6</name>
    <dbReference type="NCBI Taxonomy" id="214106"/>
    <lineage>
        <taxon>Bacteria</taxon>
        <taxon>Pseudomonadati</taxon>
        <taxon>Pseudomonadota</taxon>
        <taxon>Alphaproteobacteria</taxon>
        <taxon>Acetobacterales</taxon>
        <taxon>Roseomonadaceae</taxon>
        <taxon>Roseomonas</taxon>
    </lineage>
</organism>
<dbReference type="EMBL" id="QOKW01000002">
    <property type="protein sequence ID" value="KAA0683350.1"/>
    <property type="molecule type" value="Genomic_DNA"/>
</dbReference>
<gene>
    <name evidence="1" type="ORF">DS843_02850</name>
</gene>
<evidence type="ECO:0000313" key="2">
    <source>
        <dbReference type="Proteomes" id="UP000480854"/>
    </source>
</evidence>
<keyword evidence="2" id="KW-1185">Reference proteome</keyword>
<dbReference type="Proteomes" id="UP000480854">
    <property type="component" value="Unassembled WGS sequence"/>
</dbReference>
<name>A0A9W7U0S1_9PROT</name>
<evidence type="ECO:0000313" key="1">
    <source>
        <dbReference type="EMBL" id="KAA0683350.1"/>
    </source>
</evidence>
<accession>A0A9W7U0S1</accession>
<reference evidence="1 2" key="1">
    <citation type="submission" date="2018-07" db="EMBL/GenBank/DDBJ databases">
        <title>Genome sequence of Azospirillum sp. ATCC 49961.</title>
        <authorList>
            <person name="Sant'Anna F.H."/>
            <person name="Baldani J.I."/>
            <person name="Zilli J.E."/>
            <person name="Reis V.M."/>
            <person name="Hartmann A."/>
            <person name="Cruz L."/>
            <person name="de Souza E.M."/>
            <person name="de Oliveira Pedrosa F."/>
            <person name="Passaglia L.M.P."/>
        </authorList>
    </citation>
    <scope>NUCLEOTIDE SEQUENCE [LARGE SCALE GENOMIC DNA]</scope>
    <source>
        <strain evidence="1 2">ATCC 49961</strain>
    </source>
</reference>